<comment type="subcellular location">
    <subcellularLocation>
        <location evidence="1">Membrane</location>
        <topology evidence="1">Multi-pass membrane protein</topology>
    </subcellularLocation>
</comment>
<accession>A0A6M1SZG9</accession>
<evidence type="ECO:0000256" key="4">
    <source>
        <dbReference type="ARBA" id="ARBA00023136"/>
    </source>
</evidence>
<dbReference type="RefSeq" id="WP_165268630.1">
    <property type="nucleotide sequence ID" value="NZ_JAALLS010000011.1"/>
</dbReference>
<evidence type="ECO:0000256" key="1">
    <source>
        <dbReference type="ARBA" id="ARBA00004141"/>
    </source>
</evidence>
<feature type="transmembrane region" description="Helical" evidence="5">
    <location>
        <begin position="46"/>
        <end position="66"/>
    </location>
</feature>
<keyword evidence="3 5" id="KW-1133">Transmembrane helix</keyword>
<dbReference type="InterPro" id="IPR051679">
    <property type="entry name" value="DASS-Related_Transporters"/>
</dbReference>
<evidence type="ECO:0000256" key="5">
    <source>
        <dbReference type="SAM" id="Phobius"/>
    </source>
</evidence>
<evidence type="ECO:0000313" key="6">
    <source>
        <dbReference type="EMBL" id="NGP88666.1"/>
    </source>
</evidence>
<dbReference type="EMBL" id="JAALLS010000011">
    <property type="protein sequence ID" value="NGP88666.1"/>
    <property type="molecule type" value="Genomic_DNA"/>
</dbReference>
<reference evidence="6 7" key="1">
    <citation type="submission" date="2020-02" db="EMBL/GenBank/DDBJ databases">
        <title>Aliifodinibius halophilus 2W32, complete genome.</title>
        <authorList>
            <person name="Li Y."/>
            <person name="Wu S."/>
        </authorList>
    </citation>
    <scope>NUCLEOTIDE SEQUENCE [LARGE SCALE GENOMIC DNA]</scope>
    <source>
        <strain evidence="6 7">2W32</strain>
    </source>
</reference>
<sequence length="68" mass="7826">MNVDPYPFLFAVTFAASLSFITPFGYQTNTLTYGAGQYNFSDFTNVELPLNIIFWILATIFIPIFWPF</sequence>
<dbReference type="PANTHER" id="PTHR43652">
    <property type="entry name" value="BASIC AMINO ACID ANTIPORTER YFCC-RELATED"/>
    <property type="match status" value="1"/>
</dbReference>
<protein>
    <submittedName>
        <fullName evidence="6">Sodium (Na+) symporter</fullName>
    </submittedName>
</protein>
<keyword evidence="4 5" id="KW-0472">Membrane</keyword>
<keyword evidence="2 5" id="KW-0812">Transmembrane</keyword>
<proteinExistence type="predicted"/>
<dbReference type="Proteomes" id="UP000479132">
    <property type="component" value="Unassembled WGS sequence"/>
</dbReference>
<gene>
    <name evidence="6" type="ORF">G3569_09885</name>
</gene>
<evidence type="ECO:0000256" key="2">
    <source>
        <dbReference type="ARBA" id="ARBA00022692"/>
    </source>
</evidence>
<evidence type="ECO:0000313" key="7">
    <source>
        <dbReference type="Proteomes" id="UP000479132"/>
    </source>
</evidence>
<dbReference type="PANTHER" id="PTHR43652:SF2">
    <property type="entry name" value="BASIC AMINO ACID ANTIPORTER YFCC-RELATED"/>
    <property type="match status" value="1"/>
</dbReference>
<comment type="caution">
    <text evidence="6">The sequence shown here is derived from an EMBL/GenBank/DDBJ whole genome shotgun (WGS) entry which is preliminary data.</text>
</comment>
<name>A0A6M1SZG9_9BACT</name>
<dbReference type="AlphaFoldDB" id="A0A6M1SZG9"/>
<keyword evidence="7" id="KW-1185">Reference proteome</keyword>
<dbReference type="GO" id="GO:0005886">
    <property type="term" value="C:plasma membrane"/>
    <property type="evidence" value="ECO:0007669"/>
    <property type="project" value="TreeGrafter"/>
</dbReference>
<feature type="transmembrane region" description="Helical" evidence="5">
    <location>
        <begin position="6"/>
        <end position="26"/>
    </location>
</feature>
<organism evidence="6 7">
    <name type="scientific">Fodinibius halophilus</name>
    <dbReference type="NCBI Taxonomy" id="1736908"/>
    <lineage>
        <taxon>Bacteria</taxon>
        <taxon>Pseudomonadati</taxon>
        <taxon>Balneolota</taxon>
        <taxon>Balneolia</taxon>
        <taxon>Balneolales</taxon>
        <taxon>Balneolaceae</taxon>
        <taxon>Fodinibius</taxon>
    </lineage>
</organism>
<evidence type="ECO:0000256" key="3">
    <source>
        <dbReference type="ARBA" id="ARBA00022989"/>
    </source>
</evidence>